<dbReference type="InterPro" id="IPR009057">
    <property type="entry name" value="Homeodomain-like_sf"/>
</dbReference>
<protein>
    <submittedName>
        <fullName evidence="4">TetR family transcriptional regulator</fullName>
    </submittedName>
</protein>
<proteinExistence type="predicted"/>
<dbReference type="Gene3D" id="1.10.357.10">
    <property type="entry name" value="Tetracycline Repressor, domain 2"/>
    <property type="match status" value="1"/>
</dbReference>
<dbReference type="PANTHER" id="PTHR47506:SF3">
    <property type="entry name" value="HTH-TYPE TRANSCRIPTIONAL REGULATOR LMRA"/>
    <property type="match status" value="1"/>
</dbReference>
<dbReference type="SUPFAM" id="SSF48498">
    <property type="entry name" value="Tetracyclin repressor-like, C-terminal domain"/>
    <property type="match status" value="1"/>
</dbReference>
<dbReference type="Pfam" id="PF21993">
    <property type="entry name" value="TetR_C_13_2"/>
    <property type="match status" value="1"/>
</dbReference>
<name>A0ABZ2U6V4_9ACTN</name>
<reference evidence="4 5" key="1">
    <citation type="journal article" date="2023" name="Virus Evol.">
        <title>Computational host range prediction-The good, the bad, and the ugly.</title>
        <authorList>
            <person name="Howell A.A."/>
            <person name="Versoza C.J."/>
            <person name="Pfeifer S.P."/>
        </authorList>
    </citation>
    <scope>NUCLEOTIDE SEQUENCE [LARGE SCALE GENOMIC DNA]</scope>
    <source>
        <strain evidence="4 5">1610/1b</strain>
    </source>
</reference>
<sequence>MPPHSDSRDKMIASAAALLPVLGVHGTSFTRVLDHSGAPRGSIGHHFPGGKNEMLLAAISVAGGRVTRRLRQAADGGVDYSTVIGAFCDYFQEGLLQSEYRAGCPVAAVALDVDTDTKLHDAATDVIDEWTTILAEILAAEGYSRRDAATRAELSICAIEGALILCRLHRSVEALTNVRHSLRTT</sequence>
<dbReference type="SUPFAM" id="SSF46689">
    <property type="entry name" value="Homeodomain-like"/>
    <property type="match status" value="1"/>
</dbReference>
<keyword evidence="1" id="KW-0805">Transcription regulation</keyword>
<evidence type="ECO:0000313" key="4">
    <source>
        <dbReference type="EMBL" id="WYY09367.1"/>
    </source>
</evidence>
<accession>A0ABZ2U6V4</accession>
<organism evidence="4 5">
    <name type="scientific">Gordonia hydrophobica</name>
    <dbReference type="NCBI Taxonomy" id="40516"/>
    <lineage>
        <taxon>Bacteria</taxon>
        <taxon>Bacillati</taxon>
        <taxon>Actinomycetota</taxon>
        <taxon>Actinomycetes</taxon>
        <taxon>Mycobacteriales</taxon>
        <taxon>Gordoniaceae</taxon>
        <taxon>Gordonia</taxon>
    </lineage>
</organism>
<keyword evidence="5" id="KW-1185">Reference proteome</keyword>
<dbReference type="Proteomes" id="UP001479933">
    <property type="component" value="Chromosome"/>
</dbReference>
<evidence type="ECO:0000259" key="3">
    <source>
        <dbReference type="Pfam" id="PF21993"/>
    </source>
</evidence>
<evidence type="ECO:0000313" key="5">
    <source>
        <dbReference type="Proteomes" id="UP001479933"/>
    </source>
</evidence>
<gene>
    <name evidence="4" type="ORF">RVF87_10020</name>
</gene>
<dbReference type="PANTHER" id="PTHR47506">
    <property type="entry name" value="TRANSCRIPTIONAL REGULATORY PROTEIN"/>
    <property type="match status" value="1"/>
</dbReference>
<evidence type="ECO:0000256" key="2">
    <source>
        <dbReference type="ARBA" id="ARBA00023163"/>
    </source>
</evidence>
<evidence type="ECO:0000256" key="1">
    <source>
        <dbReference type="ARBA" id="ARBA00023015"/>
    </source>
</evidence>
<dbReference type="InterPro" id="IPR036271">
    <property type="entry name" value="Tet_transcr_reg_TetR-rel_C_sf"/>
</dbReference>
<feature type="domain" description="Transcriptional regulator LmrA/YxaF-like C-terminal" evidence="3">
    <location>
        <begin position="84"/>
        <end position="179"/>
    </location>
</feature>
<dbReference type="EMBL" id="CP136137">
    <property type="protein sequence ID" value="WYY09367.1"/>
    <property type="molecule type" value="Genomic_DNA"/>
</dbReference>
<keyword evidence="2" id="KW-0804">Transcription</keyword>
<dbReference type="RefSeq" id="WP_066163440.1">
    <property type="nucleotide sequence ID" value="NZ_CP136137.1"/>
</dbReference>
<dbReference type="InterPro" id="IPR054156">
    <property type="entry name" value="YxaF_TetR_C"/>
</dbReference>